<proteinExistence type="predicted"/>
<evidence type="ECO:0000256" key="1">
    <source>
        <dbReference type="ARBA" id="ARBA00022801"/>
    </source>
</evidence>
<evidence type="ECO:0000313" key="4">
    <source>
        <dbReference type="EMBL" id="KKP59625.1"/>
    </source>
</evidence>
<dbReference type="EMBL" id="LBPO01000001">
    <property type="protein sequence ID" value="KKP59625.1"/>
    <property type="molecule type" value="Genomic_DNA"/>
</dbReference>
<feature type="binding site" evidence="3">
    <location>
        <begin position="21"/>
        <end position="22"/>
    </location>
    <ligand>
        <name>substrate</name>
    </ligand>
</feature>
<dbReference type="Pfam" id="PF00300">
    <property type="entry name" value="His_Phos_1"/>
    <property type="match status" value="1"/>
</dbReference>
<feature type="active site" description="Proton donor/acceptor" evidence="2">
    <location>
        <position position="81"/>
    </location>
</feature>
<feature type="active site" description="Tele-phosphohistidine intermediate" evidence="2">
    <location>
        <position position="9"/>
    </location>
</feature>
<organism evidence="4 5">
    <name type="scientific">Candidatus Magasanikbacteria bacterium GW2011_GWC2_34_16</name>
    <dbReference type="NCBI Taxonomy" id="1619045"/>
    <lineage>
        <taxon>Bacteria</taxon>
        <taxon>Candidatus Magasanikiibacteriota</taxon>
    </lineage>
</organism>
<feature type="binding site" evidence="3">
    <location>
        <begin position="81"/>
        <end position="84"/>
    </location>
    <ligand>
        <name>substrate</name>
    </ligand>
</feature>
<feature type="binding site" evidence="3">
    <location>
        <position position="58"/>
    </location>
    <ligand>
        <name>substrate</name>
    </ligand>
</feature>
<dbReference type="GO" id="GO:0043456">
    <property type="term" value="P:regulation of pentose-phosphate shunt"/>
    <property type="evidence" value="ECO:0007669"/>
    <property type="project" value="TreeGrafter"/>
</dbReference>
<dbReference type="InterPro" id="IPR051695">
    <property type="entry name" value="Phosphoglycerate_Mutase"/>
</dbReference>
<comment type="caution">
    <text evidence="4">The sequence shown here is derived from an EMBL/GenBank/DDBJ whole genome shotgun (WGS) entry which is preliminary data.</text>
</comment>
<evidence type="ECO:0000256" key="3">
    <source>
        <dbReference type="PIRSR" id="PIRSR613078-2"/>
    </source>
</evidence>
<dbReference type="InterPro" id="IPR013078">
    <property type="entry name" value="His_Pase_superF_clade-1"/>
</dbReference>
<dbReference type="SUPFAM" id="SSF53254">
    <property type="entry name" value="Phosphoglycerate mutase-like"/>
    <property type="match status" value="1"/>
</dbReference>
<dbReference type="Gene3D" id="3.40.50.1240">
    <property type="entry name" value="Phosphoglycerate mutase-like"/>
    <property type="match status" value="1"/>
</dbReference>
<protein>
    <submittedName>
        <fullName evidence="4">Phosphoglycerate mutase</fullName>
    </submittedName>
</protein>
<keyword evidence="1" id="KW-0378">Hydrolase</keyword>
<dbReference type="GO" id="GO:0005829">
    <property type="term" value="C:cytosol"/>
    <property type="evidence" value="ECO:0007669"/>
    <property type="project" value="TreeGrafter"/>
</dbReference>
<dbReference type="Proteomes" id="UP000034927">
    <property type="component" value="Unassembled WGS sequence"/>
</dbReference>
<evidence type="ECO:0000313" key="5">
    <source>
        <dbReference type="Proteomes" id="UP000034927"/>
    </source>
</evidence>
<dbReference type="InterPro" id="IPR029033">
    <property type="entry name" value="His_PPase_superfam"/>
</dbReference>
<dbReference type="CDD" id="cd07067">
    <property type="entry name" value="HP_PGM_like"/>
    <property type="match status" value="1"/>
</dbReference>
<dbReference type="PANTHER" id="PTHR46517:SF1">
    <property type="entry name" value="FRUCTOSE-2,6-BISPHOSPHATASE TIGAR"/>
    <property type="match status" value="1"/>
</dbReference>
<dbReference type="PANTHER" id="PTHR46517">
    <property type="entry name" value="FRUCTOSE-2,6-BISPHOSPHATASE TIGAR"/>
    <property type="match status" value="1"/>
</dbReference>
<dbReference type="GO" id="GO:0004331">
    <property type="term" value="F:fructose-2,6-bisphosphate 2-phosphatase activity"/>
    <property type="evidence" value="ECO:0007669"/>
    <property type="project" value="TreeGrafter"/>
</dbReference>
<evidence type="ECO:0000256" key="2">
    <source>
        <dbReference type="PIRSR" id="PIRSR613078-1"/>
    </source>
</evidence>
<accession>A0A0G0D8Q5</accession>
<reference evidence="4 5" key="1">
    <citation type="journal article" date="2015" name="Nature">
        <title>rRNA introns, odd ribosomes, and small enigmatic genomes across a large radiation of phyla.</title>
        <authorList>
            <person name="Brown C.T."/>
            <person name="Hug L.A."/>
            <person name="Thomas B.C."/>
            <person name="Sharon I."/>
            <person name="Castelle C.J."/>
            <person name="Singh A."/>
            <person name="Wilkins M.J."/>
            <person name="Williams K.H."/>
            <person name="Banfield J.F."/>
        </authorList>
    </citation>
    <scope>NUCLEOTIDE SEQUENCE [LARGE SCALE GENOMIC DNA]</scope>
</reference>
<sequence>MLKITYFVHGTTTDNELDLATGWAPGELSDLGIEQSKKLGEIVADKKFDIVFCSDLKRAIDSANLAFAPKYQIIIDERLREANYGDYTQAPGDSFKNNLIKYIDKPFPNGENYKDVEKRIADFLKEISQKYNNQHIAIVAHQAPQLALDVLLKNKTWEQAINEDWRHTKSWKPGWEYEIK</sequence>
<dbReference type="SMART" id="SM00855">
    <property type="entry name" value="PGAM"/>
    <property type="match status" value="1"/>
</dbReference>
<dbReference type="GO" id="GO:0045820">
    <property type="term" value="P:negative regulation of glycolytic process"/>
    <property type="evidence" value="ECO:0007669"/>
    <property type="project" value="TreeGrafter"/>
</dbReference>
<name>A0A0G0D8Q5_9BACT</name>
<gene>
    <name evidence="4" type="ORF">UR53_C0001G0125</name>
</gene>
<dbReference type="AlphaFoldDB" id="A0A0G0D8Q5"/>